<organism evidence="9 10">
    <name type="scientific">Zingiber officinale</name>
    <name type="common">Ginger</name>
    <name type="synonym">Amomum zingiber</name>
    <dbReference type="NCBI Taxonomy" id="94328"/>
    <lineage>
        <taxon>Eukaryota</taxon>
        <taxon>Viridiplantae</taxon>
        <taxon>Streptophyta</taxon>
        <taxon>Embryophyta</taxon>
        <taxon>Tracheophyta</taxon>
        <taxon>Spermatophyta</taxon>
        <taxon>Magnoliopsida</taxon>
        <taxon>Liliopsida</taxon>
        <taxon>Zingiberales</taxon>
        <taxon>Zingiberaceae</taxon>
        <taxon>Zingiber</taxon>
    </lineage>
</organism>
<keyword evidence="10" id="KW-1185">Reference proteome</keyword>
<dbReference type="Pfam" id="PF04577">
    <property type="entry name" value="Glyco_transf_61"/>
    <property type="match status" value="1"/>
</dbReference>
<feature type="transmembrane region" description="Helical" evidence="7">
    <location>
        <begin position="9"/>
        <end position="30"/>
    </location>
</feature>
<evidence type="ECO:0000256" key="2">
    <source>
        <dbReference type="ARBA" id="ARBA00004881"/>
    </source>
</evidence>
<comment type="subcellular location">
    <subcellularLocation>
        <location evidence="1">Golgi apparatus membrane</location>
        <topology evidence="1">Single-pass type II membrane protein</topology>
    </subcellularLocation>
</comment>
<gene>
    <name evidence="9" type="ORF">ZIOFF_048630</name>
</gene>
<evidence type="ECO:0000256" key="7">
    <source>
        <dbReference type="SAM" id="Phobius"/>
    </source>
</evidence>
<dbReference type="InterPro" id="IPR049625">
    <property type="entry name" value="Glyco_transf_61_cat"/>
</dbReference>
<dbReference type="PANTHER" id="PTHR20961:SF5">
    <property type="entry name" value="GLYCOSYLTRANSFERASE-RELATED"/>
    <property type="match status" value="1"/>
</dbReference>
<dbReference type="InterPro" id="IPR007657">
    <property type="entry name" value="Glycosyltransferase_61"/>
</dbReference>
<dbReference type="Proteomes" id="UP000734854">
    <property type="component" value="Unassembled WGS sequence"/>
</dbReference>
<evidence type="ECO:0000313" key="9">
    <source>
        <dbReference type="EMBL" id="KAG6493637.1"/>
    </source>
</evidence>
<sequence length="520" mass="58580">MAGRIPQRFGVSISLLCLMIPCFFFVGSMLKPSLDTLSFSSLRLSSTMSLEIQVVEEEKHGMDRSEVEGMPTSAMGEESPPNKPENETIDPSPIDHHEEPIFSSETSLLEEILKEQAEEQETSTARAAESKISCDESERRSDTCAVHGDVRVVGYSSSIILAINGAAAVHGEEEEGIGWKIRPYSRKWETTVMGRIRELTVRESTRKQPQCSVNHTVPGIVFSTGGFLGNFFHDFSDVLIPLFTTARRHRGRVQFLVTDFNYGWIAKYETILRRLSYYPIIDLDRERTVRCFRDVHVGLLSHRELGIDPSKAPNGDSMADFREFLRSCFSLSREQAVVVRSAGRKKKPRLLLINRRGSRSITNRREVSSLARSLGFKVLVAGPEETKNVSRFARTVNSCDVLMGVHGAGLTNMVFLPRGATLVQIVPWGGLTSACRHDFGDPAADMAIRYLEYEVKKEESSLIRQYPRQHPVFTDPLSIHKQGWDAIWSVFLDKQTVKVDVRRLRGVLEEALQHQRSPPL</sequence>
<dbReference type="AlphaFoldDB" id="A0A8J5KSL9"/>
<keyword evidence="7" id="KW-1133">Transmembrane helix</keyword>
<comment type="pathway">
    <text evidence="2">Glycan metabolism.</text>
</comment>
<feature type="domain" description="Glycosyltransferase 61 catalytic" evidence="8">
    <location>
        <begin position="231"/>
        <end position="423"/>
    </location>
</feature>
<name>A0A8J5KSL9_ZINOF</name>
<evidence type="ECO:0000256" key="6">
    <source>
        <dbReference type="SAM" id="MobiDB-lite"/>
    </source>
</evidence>
<evidence type="ECO:0000256" key="5">
    <source>
        <dbReference type="ARBA" id="ARBA00023180"/>
    </source>
</evidence>
<accession>A0A8J5KSL9</accession>
<feature type="region of interest" description="Disordered" evidence="6">
    <location>
        <begin position="59"/>
        <end position="99"/>
    </location>
</feature>
<reference evidence="9 10" key="1">
    <citation type="submission" date="2020-08" db="EMBL/GenBank/DDBJ databases">
        <title>Plant Genome Project.</title>
        <authorList>
            <person name="Zhang R.-G."/>
        </authorList>
    </citation>
    <scope>NUCLEOTIDE SEQUENCE [LARGE SCALE GENOMIC DNA]</scope>
    <source>
        <tissue evidence="9">Rhizome</tissue>
    </source>
</reference>
<evidence type="ECO:0000313" key="10">
    <source>
        <dbReference type="Proteomes" id="UP000734854"/>
    </source>
</evidence>
<evidence type="ECO:0000259" key="8">
    <source>
        <dbReference type="Pfam" id="PF04577"/>
    </source>
</evidence>
<dbReference type="PANTHER" id="PTHR20961">
    <property type="entry name" value="GLYCOSYLTRANSFERASE"/>
    <property type="match status" value="1"/>
</dbReference>
<keyword evidence="5" id="KW-0325">Glycoprotein</keyword>
<dbReference type="EMBL" id="JACMSC010000013">
    <property type="protein sequence ID" value="KAG6493637.1"/>
    <property type="molecule type" value="Genomic_DNA"/>
</dbReference>
<feature type="region of interest" description="Disordered" evidence="6">
    <location>
        <begin position="116"/>
        <end position="140"/>
    </location>
</feature>
<feature type="compositionally biased region" description="Basic and acidic residues" evidence="6">
    <location>
        <begin position="128"/>
        <end position="140"/>
    </location>
</feature>
<evidence type="ECO:0000256" key="1">
    <source>
        <dbReference type="ARBA" id="ARBA00004323"/>
    </source>
</evidence>
<keyword evidence="4" id="KW-0808">Transferase</keyword>
<evidence type="ECO:0000256" key="3">
    <source>
        <dbReference type="ARBA" id="ARBA00022676"/>
    </source>
</evidence>
<protein>
    <recommendedName>
        <fullName evidence="8">Glycosyltransferase 61 catalytic domain-containing protein</fullName>
    </recommendedName>
</protein>
<comment type="caution">
    <text evidence="9">The sequence shown here is derived from an EMBL/GenBank/DDBJ whole genome shotgun (WGS) entry which is preliminary data.</text>
</comment>
<evidence type="ECO:0000256" key="4">
    <source>
        <dbReference type="ARBA" id="ARBA00022679"/>
    </source>
</evidence>
<keyword evidence="7" id="KW-0472">Membrane</keyword>
<dbReference type="OrthoDB" id="529273at2759"/>
<keyword evidence="7" id="KW-0812">Transmembrane</keyword>
<proteinExistence type="predicted"/>
<dbReference type="GO" id="GO:0016763">
    <property type="term" value="F:pentosyltransferase activity"/>
    <property type="evidence" value="ECO:0007669"/>
    <property type="project" value="UniProtKB-ARBA"/>
</dbReference>
<dbReference type="GO" id="GO:0000139">
    <property type="term" value="C:Golgi membrane"/>
    <property type="evidence" value="ECO:0007669"/>
    <property type="project" value="UniProtKB-SubCell"/>
</dbReference>
<keyword evidence="3" id="KW-0328">Glycosyltransferase</keyword>